<dbReference type="SMART" id="SM00316">
    <property type="entry name" value="S1"/>
    <property type="match status" value="1"/>
</dbReference>
<evidence type="ECO:0000313" key="10">
    <source>
        <dbReference type="EMBL" id="QED23914.1"/>
    </source>
</evidence>
<dbReference type="CDD" id="cd11364">
    <property type="entry name" value="RNase_PH_PNPase_2"/>
    <property type="match status" value="1"/>
</dbReference>
<keyword evidence="6 8" id="KW-0460">Magnesium</keyword>
<dbReference type="NCBIfam" id="TIGR03591">
    <property type="entry name" value="polynuc_phos"/>
    <property type="match status" value="1"/>
</dbReference>
<keyword evidence="4 8" id="KW-0548">Nucleotidyltransferase</keyword>
<dbReference type="PROSITE" id="PS50084">
    <property type="entry name" value="KH_TYPE_1"/>
    <property type="match status" value="1"/>
</dbReference>
<reference evidence="10 11" key="1">
    <citation type="journal article" date="2019" name="ISME J.">
        <title>Deianiraea, an extracellular bacterium associated with the ciliate Paramecium, suggests an alternative scenario for the evolution of Rickettsiales.</title>
        <authorList>
            <person name="Castelli M."/>
            <person name="Sabaneyeva E."/>
            <person name="Lanzoni O."/>
            <person name="Lebedeva N."/>
            <person name="Floriano A.M."/>
            <person name="Gaiarsa S."/>
            <person name="Benken K."/>
            <person name="Modeo L."/>
            <person name="Bandi C."/>
            <person name="Potekhin A."/>
            <person name="Sassera D."/>
            <person name="Petroni G."/>
        </authorList>
    </citation>
    <scope>NUCLEOTIDE SEQUENCE [LARGE SCALE GENOMIC DNA]</scope>
    <source>
        <strain evidence="10">CyL4-1</strain>
    </source>
</reference>
<dbReference type="PROSITE" id="PS50126">
    <property type="entry name" value="S1"/>
    <property type="match status" value="1"/>
</dbReference>
<dbReference type="InterPro" id="IPR015847">
    <property type="entry name" value="ExoRNase_PH_dom2"/>
</dbReference>
<dbReference type="SUPFAM" id="SSF46915">
    <property type="entry name" value="Polynucleotide phosphorylase/guanosine pentaphosphate synthase (PNPase/GPSI), domain 3"/>
    <property type="match status" value="1"/>
</dbReference>
<dbReference type="Pfam" id="PF01138">
    <property type="entry name" value="RNase_PH"/>
    <property type="match status" value="2"/>
</dbReference>
<sequence>MFKTTRKEFEIGNKKYYLETGKLAKQADSAVLCGCGDTQVLCTVVFAKDANPEASFFPLSVTYIEKFYAFGKIPGGYLKREGKASDKETLTSRLIDRPIRPMFPENFYNEVQVICTLISYDKENDPDMVALIGASAALKLAGLPLLHTVAGAKIGFINGEFVVNPSQEQLISKENKLDLTVAATKSSILMVESQAHEINEEQMLKALDLAQKSCIPAINAIDELAKECGNPLFEAKVESDAIKDAKAKILSQFKDQIIQNYTIREKKDRYKALNQMRDKIKEIFAKDVEEGKFMAIELETAISCVEASIVRANIIEKKTRIDGRNPQEIRPIYIETGLLPRSHGSALFCRGETQAMVVATLGAPIDAQMFDSIDGVQKDQFMLHYNFPPFSVGEIAGLRGPGRREIGHGKLAWKAIYPMLDLENCQYTIRVVSEILACNGSSSMASVCGASLSLMDAGIAIKKQVAGIAMGLIKEGDKFEVLTDIMGDEDHLGDMDFKVAGTVDGITALQMDIKIDGISQEILTKALEDAKKARLFLIEKMDAIIAKPKTEISAHAPQVITFSISSNSIGDVIGKGGSNIKQLCEEYKCKIDISENGLVTIYAESLEKGNAAKENIVLATTNLEFGKTYEGTIVELKAFGAMVKLPGNKQGMIHISEIASVRVNEITDYLEVGQVVQAKYLGTDDKRRIKLSVKEMNLPSKVDPNLTKEQEDAEKLIDKRFSSESGVDILHSNDVFYSN</sequence>
<gene>
    <name evidence="8" type="primary">pnp</name>
    <name evidence="10" type="ORF">Deia_01133</name>
</gene>
<comment type="similarity">
    <text evidence="1 8">Belongs to the polyribonucleotide nucleotidyltransferase family.</text>
</comment>
<dbReference type="EMBL" id="CP029077">
    <property type="protein sequence ID" value="QED23914.1"/>
    <property type="molecule type" value="Genomic_DNA"/>
</dbReference>
<dbReference type="Gene3D" id="3.30.1370.10">
    <property type="entry name" value="K Homology domain, type 1"/>
    <property type="match status" value="1"/>
</dbReference>
<dbReference type="PANTHER" id="PTHR11252">
    <property type="entry name" value="POLYRIBONUCLEOTIDE NUCLEOTIDYLTRANSFERASE"/>
    <property type="match status" value="1"/>
</dbReference>
<dbReference type="InterPro" id="IPR003029">
    <property type="entry name" value="S1_domain"/>
</dbReference>
<comment type="cofactor">
    <cofactor evidence="8">
        <name>Mg(2+)</name>
        <dbReference type="ChEBI" id="CHEBI:18420"/>
    </cofactor>
</comment>
<feature type="domain" description="S1 motif" evidence="9">
    <location>
        <begin position="626"/>
        <end position="694"/>
    </location>
</feature>
<dbReference type="InterPro" id="IPR001247">
    <property type="entry name" value="ExoRNase_PH_dom1"/>
</dbReference>
<accession>A0A5B8XJA8</accession>
<dbReference type="InterPro" id="IPR012340">
    <property type="entry name" value="NA-bd_OB-fold"/>
</dbReference>
<dbReference type="Pfam" id="PF00575">
    <property type="entry name" value="S1"/>
    <property type="match status" value="1"/>
</dbReference>
<dbReference type="GO" id="GO:0005829">
    <property type="term" value="C:cytosol"/>
    <property type="evidence" value="ECO:0007669"/>
    <property type="project" value="TreeGrafter"/>
</dbReference>
<dbReference type="InterPro" id="IPR027408">
    <property type="entry name" value="PNPase/RNase_PH_dom_sf"/>
</dbReference>
<dbReference type="FunFam" id="3.30.230.70:FF:000002">
    <property type="entry name" value="Polyribonucleotide nucleotidyltransferase"/>
    <property type="match status" value="1"/>
</dbReference>
<dbReference type="CDD" id="cd11363">
    <property type="entry name" value="RNase_PH_PNPase_1"/>
    <property type="match status" value="1"/>
</dbReference>
<dbReference type="InterPro" id="IPR036612">
    <property type="entry name" value="KH_dom_type_1_sf"/>
</dbReference>
<comment type="subcellular location">
    <subcellularLocation>
        <location evidence="8">Cytoplasm</location>
    </subcellularLocation>
</comment>
<evidence type="ECO:0000256" key="1">
    <source>
        <dbReference type="ARBA" id="ARBA00007404"/>
    </source>
</evidence>
<dbReference type="Pfam" id="PF03725">
    <property type="entry name" value="RNase_PH_C"/>
    <property type="match status" value="1"/>
</dbReference>
<keyword evidence="3 8" id="KW-0808">Transferase</keyword>
<dbReference type="InterPro" id="IPR004088">
    <property type="entry name" value="KH_dom_type_1"/>
</dbReference>
<dbReference type="InterPro" id="IPR015848">
    <property type="entry name" value="PNPase_PH_RNA-bd_bac/org-type"/>
</dbReference>
<dbReference type="InterPro" id="IPR020568">
    <property type="entry name" value="Ribosomal_Su5_D2-typ_SF"/>
</dbReference>
<proteinExistence type="inferred from homology"/>
<dbReference type="InterPro" id="IPR036345">
    <property type="entry name" value="ExoRNase_PH_dom2_sf"/>
</dbReference>
<evidence type="ECO:0000256" key="2">
    <source>
        <dbReference type="ARBA" id="ARBA00022490"/>
    </source>
</evidence>
<keyword evidence="2 8" id="KW-0963">Cytoplasm</keyword>
<feature type="binding site" evidence="8">
    <location>
        <position position="496"/>
    </location>
    <ligand>
        <name>Mg(2+)</name>
        <dbReference type="ChEBI" id="CHEBI:18420"/>
    </ligand>
</feature>
<dbReference type="SUPFAM" id="SSF54791">
    <property type="entry name" value="Eukaryotic type KH-domain (KH-domain type I)"/>
    <property type="match status" value="1"/>
</dbReference>
<dbReference type="OrthoDB" id="9804305at2"/>
<dbReference type="SUPFAM" id="SSF50249">
    <property type="entry name" value="Nucleic acid-binding proteins"/>
    <property type="match status" value="1"/>
</dbReference>
<evidence type="ECO:0000313" key="11">
    <source>
        <dbReference type="Proteomes" id="UP000321934"/>
    </source>
</evidence>
<dbReference type="HAMAP" id="MF_01595">
    <property type="entry name" value="PNPase"/>
    <property type="match status" value="1"/>
</dbReference>
<dbReference type="CDD" id="cd02393">
    <property type="entry name" value="KH-I_PNPase"/>
    <property type="match status" value="1"/>
</dbReference>
<protein>
    <recommendedName>
        <fullName evidence="8">Polyribonucleotide nucleotidyltransferase</fullName>
        <ecNumber evidence="8">2.7.7.8</ecNumber>
    </recommendedName>
    <alternativeName>
        <fullName evidence="8">Polynucleotide phosphorylase</fullName>
        <shortName evidence="8">PNPase</shortName>
    </alternativeName>
</protein>
<dbReference type="Proteomes" id="UP000321934">
    <property type="component" value="Chromosome"/>
</dbReference>
<dbReference type="AlphaFoldDB" id="A0A5B8XJA8"/>
<evidence type="ECO:0000256" key="5">
    <source>
        <dbReference type="ARBA" id="ARBA00022723"/>
    </source>
</evidence>
<comment type="catalytic activity">
    <reaction evidence="8">
        <text>RNA(n+1) + phosphate = RNA(n) + a ribonucleoside 5'-diphosphate</text>
        <dbReference type="Rhea" id="RHEA:22096"/>
        <dbReference type="Rhea" id="RHEA-COMP:14527"/>
        <dbReference type="Rhea" id="RHEA-COMP:17342"/>
        <dbReference type="ChEBI" id="CHEBI:43474"/>
        <dbReference type="ChEBI" id="CHEBI:57930"/>
        <dbReference type="ChEBI" id="CHEBI:140395"/>
        <dbReference type="EC" id="2.7.7.8"/>
    </reaction>
</comment>
<evidence type="ECO:0000256" key="8">
    <source>
        <dbReference type="HAMAP-Rule" id="MF_01595"/>
    </source>
</evidence>
<dbReference type="Gene3D" id="3.30.230.70">
    <property type="entry name" value="GHMP Kinase, N-terminal domain"/>
    <property type="match status" value="2"/>
</dbReference>
<evidence type="ECO:0000256" key="6">
    <source>
        <dbReference type="ARBA" id="ARBA00022842"/>
    </source>
</evidence>
<evidence type="ECO:0000259" key="9">
    <source>
        <dbReference type="PROSITE" id="PS50126"/>
    </source>
</evidence>
<dbReference type="FunFam" id="3.30.230.70:FF:000001">
    <property type="entry name" value="Polyribonucleotide nucleotidyltransferase"/>
    <property type="match status" value="1"/>
</dbReference>
<evidence type="ECO:0000256" key="3">
    <source>
        <dbReference type="ARBA" id="ARBA00022679"/>
    </source>
</evidence>
<dbReference type="GO" id="GO:0000175">
    <property type="term" value="F:3'-5'-RNA exonuclease activity"/>
    <property type="evidence" value="ECO:0007669"/>
    <property type="project" value="TreeGrafter"/>
</dbReference>
<evidence type="ECO:0000256" key="7">
    <source>
        <dbReference type="ARBA" id="ARBA00022884"/>
    </source>
</evidence>
<dbReference type="SUPFAM" id="SSF54211">
    <property type="entry name" value="Ribosomal protein S5 domain 2-like"/>
    <property type="match status" value="2"/>
</dbReference>
<dbReference type="Pfam" id="PF00013">
    <property type="entry name" value="KH_1"/>
    <property type="match status" value="1"/>
</dbReference>
<organism evidence="10 11">
    <name type="scientific">Candidatus Deianiraea vastatrix</name>
    <dbReference type="NCBI Taxonomy" id="2163644"/>
    <lineage>
        <taxon>Bacteria</taxon>
        <taxon>Pseudomonadati</taxon>
        <taxon>Pseudomonadota</taxon>
        <taxon>Alphaproteobacteria</taxon>
        <taxon>Rickettsiales</taxon>
        <taxon>Candidatus Deianiraeaceae</taxon>
        <taxon>Candidatus Deianiraea</taxon>
    </lineage>
</organism>
<evidence type="ECO:0000256" key="4">
    <source>
        <dbReference type="ARBA" id="ARBA00022695"/>
    </source>
</evidence>
<dbReference type="GO" id="GO:0006396">
    <property type="term" value="P:RNA processing"/>
    <property type="evidence" value="ECO:0007669"/>
    <property type="project" value="InterPro"/>
</dbReference>
<keyword evidence="7 8" id="KW-0694">RNA-binding</keyword>
<keyword evidence="5 8" id="KW-0479">Metal-binding</keyword>
<dbReference type="SUPFAM" id="SSF55666">
    <property type="entry name" value="Ribonuclease PH domain 2-like"/>
    <property type="match status" value="2"/>
</dbReference>
<dbReference type="GO" id="GO:0003723">
    <property type="term" value="F:RNA binding"/>
    <property type="evidence" value="ECO:0007669"/>
    <property type="project" value="UniProtKB-UniRule"/>
</dbReference>
<dbReference type="RefSeq" id="WP_146821405.1">
    <property type="nucleotide sequence ID" value="NZ_CP029077.1"/>
</dbReference>
<dbReference type="InterPro" id="IPR004087">
    <property type="entry name" value="KH_dom"/>
</dbReference>
<dbReference type="GO" id="GO:0006402">
    <property type="term" value="P:mRNA catabolic process"/>
    <property type="evidence" value="ECO:0007669"/>
    <property type="project" value="UniProtKB-UniRule"/>
</dbReference>
<dbReference type="PANTHER" id="PTHR11252:SF0">
    <property type="entry name" value="POLYRIBONUCLEOTIDE NUCLEOTIDYLTRANSFERASE 1, MITOCHONDRIAL"/>
    <property type="match status" value="1"/>
</dbReference>
<dbReference type="InterPro" id="IPR012162">
    <property type="entry name" value="PNPase"/>
</dbReference>
<comment type="function">
    <text evidence="8">Involved in mRNA degradation. Catalyzes the phosphorolysis of single-stranded polyribonucleotides processively in the 3'- to 5'-direction.</text>
</comment>
<dbReference type="PIRSF" id="PIRSF005499">
    <property type="entry name" value="PNPase"/>
    <property type="match status" value="1"/>
</dbReference>
<dbReference type="NCBIfam" id="NF008805">
    <property type="entry name" value="PRK11824.1"/>
    <property type="match status" value="1"/>
</dbReference>
<dbReference type="SMART" id="SM00322">
    <property type="entry name" value="KH"/>
    <property type="match status" value="1"/>
</dbReference>
<dbReference type="FunFam" id="3.30.1370.10:FF:000001">
    <property type="entry name" value="Polyribonucleotide nucleotidyltransferase"/>
    <property type="match status" value="1"/>
</dbReference>
<feature type="binding site" evidence="8">
    <location>
        <position position="490"/>
    </location>
    <ligand>
        <name>Mg(2+)</name>
        <dbReference type="ChEBI" id="CHEBI:18420"/>
    </ligand>
</feature>
<dbReference type="GO" id="GO:0004654">
    <property type="term" value="F:polyribonucleotide nucleotidyltransferase activity"/>
    <property type="evidence" value="ECO:0007669"/>
    <property type="project" value="UniProtKB-UniRule"/>
</dbReference>
<dbReference type="InterPro" id="IPR036456">
    <property type="entry name" value="PNPase_PH_RNA-bd_sf"/>
</dbReference>
<name>A0A5B8XJA8_9RICK</name>
<keyword evidence="11" id="KW-1185">Reference proteome</keyword>
<dbReference type="Pfam" id="PF03726">
    <property type="entry name" value="PNPase"/>
    <property type="match status" value="1"/>
</dbReference>
<dbReference type="Gene3D" id="2.40.50.140">
    <property type="entry name" value="Nucleic acid-binding proteins"/>
    <property type="match status" value="1"/>
</dbReference>
<dbReference type="GO" id="GO:0000287">
    <property type="term" value="F:magnesium ion binding"/>
    <property type="evidence" value="ECO:0007669"/>
    <property type="project" value="UniProtKB-UniRule"/>
</dbReference>
<dbReference type="EC" id="2.7.7.8" evidence="8"/>